<evidence type="ECO:0000256" key="1">
    <source>
        <dbReference type="SAM" id="MobiDB-lite"/>
    </source>
</evidence>
<dbReference type="Pfam" id="PF13569">
    <property type="entry name" value="DUF4132"/>
    <property type="match status" value="1"/>
</dbReference>
<feature type="domain" description="DUF5724" evidence="3">
    <location>
        <begin position="884"/>
        <end position="1162"/>
    </location>
</feature>
<dbReference type="STRING" id="1052260.SAMN05660199_00074"/>
<accession>A0A1H0BNX6</accession>
<organism evidence="5 6">
    <name type="scientific">Klenkia soli</name>
    <dbReference type="NCBI Taxonomy" id="1052260"/>
    <lineage>
        <taxon>Bacteria</taxon>
        <taxon>Bacillati</taxon>
        <taxon>Actinomycetota</taxon>
        <taxon>Actinomycetes</taxon>
        <taxon>Geodermatophilales</taxon>
        <taxon>Geodermatophilaceae</taxon>
        <taxon>Klenkia</taxon>
    </lineage>
</organism>
<feature type="domain" description="DUF7737" evidence="4">
    <location>
        <begin position="1470"/>
        <end position="1570"/>
    </location>
</feature>
<evidence type="ECO:0000313" key="5">
    <source>
        <dbReference type="EMBL" id="SDN47359.1"/>
    </source>
</evidence>
<evidence type="ECO:0000259" key="3">
    <source>
        <dbReference type="Pfam" id="PF18991"/>
    </source>
</evidence>
<dbReference type="InterPro" id="IPR025406">
    <property type="entry name" value="DUF4132"/>
</dbReference>
<keyword evidence="6" id="KW-1185">Reference proteome</keyword>
<evidence type="ECO:0000259" key="2">
    <source>
        <dbReference type="Pfam" id="PF13569"/>
    </source>
</evidence>
<sequence length="1571" mass="168888">MVTPEEVEAELMARRLPGRAQRPAARPTGGSISLPDFLDIVASGSFGPATARVEKLLDRVPPEKLAAELERRHPGLGPAIARWWERSRTAPATAGHEPGSPWTWGGRAGSLQSLLGAAATWSGDVDWFVRWSAHIGRGYRSVAAVVAAEVESGRADLAAELRAQLAHGHPVSGPSEIAVHALLATSDPENWAAVTASLADAGRQPGVLETVLDALWAARAGAHAVVLQALVDTGHAGSVPVLEVVGRWLGEEVTTPQSPQAGRFLEVRARTEAIGRDARPEDVDAATAVEHAGFLAGVGRLDEEAAVPHAVELLSRPDPALRLAGARWLLRRNRTAELLGAVGDPDTAVAATAVAAAAWRTKPGGIDGDVRTALLERVRDWPRTLPVQVGVVGHHTLEAGSALAADALLRQDAAGGKRSQVWRTASPRGRAREVSRLGEDPAAHREALLGHVADRSADVRRAALQQLVKLDPITDAEVAAVRAALVKHRLGRVPPFLDVTLKLLVTVLSHQDDDSRRATLSDLAGGSPVERRAAVQLAEMCGLPDPTRSSATDAPEPLAGVQYTPADRTPAIRPSGPPPGRFAGYHAICRYLVTSLLDHLIARAEDEVTLGNEVRLVQNLHTLPWAREGAPVAEFLNTWWADVQSRLTDGGIELQILSVALVHGSDRMGKDAEWFREVAGLLTGPLPELAEAPRWARALVPGQMQTLANHLRRPSWAPLYLDAISTVLAELPVDAIRNPEHRHGGGGPVDPRPHLGVTPRPQAWGITGRDDLARWWALVRFLDEPDGITDPWSADRALWRHRVEPRVVASLFDLGLATRADVLDAVIAPDRGRPVRPHRDFGEFTASPSPDWVSSPALHEVVADVRRSAVDSQVSDTAEMGNVLTPLAWNLGAAVGVESLLSVLAATVPRPLVRSPRNESGRDAVLSHLLTVHVPAEDDTPADLERGLRRAAVPEQRAVEMAVLAPQWAPLVEAALDRPGLASGVLWVHAHRRVEEYDNGPWRPEMANHTRLTQTALTAGEVDFGWWASFAAQLGSEGLASLLAAAPLASRATQHHRTRLYARALSASDEDGAAAALETELISRVQDKRDQDAARALGLLPLTGPDDPRLLTRWRAMQVLAAPERTAKAQKRKSEAEALLVGLTNLARRAGYPDATRLTWTMEAETLGDLRDGPVIAGSGDVEVELSIDAEGSPALSVRRGAKTLTRIPASAKRDPAVAELVARAGDLRDQAIRMRRWLERACTDREEITGAELPALVGHPVLGPMLRALVLVDDTGAVGFPDLDAGGLRRVDGSVQAWTGRALRVAHPVDLATSGDWPALQRRVFTDRNRQPFRQLFRELYVPTDAELGHRDVMRFAGRRVVRRRGAALLGAQGWRDLHEPGAHVREFPAAGVTVYCYGLSTVDDHGSGDVTTGHLEFVGPSADGRMSQLPAGDVPPVVFSEAMRDMDLVVSVAASSGVEVETSEASLAVRRQLVEETMRASGVEGVEVRGHHAVVQGQRGRYSVHLGSGTVHMLPGRSIVLVPVPDDHLGRVFLPFVDDDPTVALILSEVLLLAEDDRVSDPAIVRQLR</sequence>
<dbReference type="EMBL" id="FNIR01000001">
    <property type="protein sequence ID" value="SDN47359.1"/>
    <property type="molecule type" value="Genomic_DNA"/>
</dbReference>
<gene>
    <name evidence="5" type="ORF">SAMN05660199_00074</name>
</gene>
<evidence type="ECO:0008006" key="7">
    <source>
        <dbReference type="Google" id="ProtNLM"/>
    </source>
</evidence>
<dbReference type="Pfam" id="PF24879">
    <property type="entry name" value="DUF7737"/>
    <property type="match status" value="1"/>
</dbReference>
<reference evidence="6" key="1">
    <citation type="submission" date="2016-10" db="EMBL/GenBank/DDBJ databases">
        <authorList>
            <person name="Varghese N."/>
            <person name="Submissions S."/>
        </authorList>
    </citation>
    <scope>NUCLEOTIDE SEQUENCE [LARGE SCALE GENOMIC DNA]</scope>
    <source>
        <strain evidence="6">DSM 45843</strain>
    </source>
</reference>
<protein>
    <recommendedName>
        <fullName evidence="7">DUF4132 domain-containing protein</fullName>
    </recommendedName>
</protein>
<feature type="region of interest" description="Disordered" evidence="1">
    <location>
        <begin position="738"/>
        <end position="762"/>
    </location>
</feature>
<dbReference type="InterPro" id="IPR056639">
    <property type="entry name" value="DUF7737"/>
</dbReference>
<evidence type="ECO:0000259" key="4">
    <source>
        <dbReference type="Pfam" id="PF24879"/>
    </source>
</evidence>
<dbReference type="InterPro" id="IPR043782">
    <property type="entry name" value="DUF5724"/>
</dbReference>
<dbReference type="Proteomes" id="UP000199088">
    <property type="component" value="Unassembled WGS sequence"/>
</dbReference>
<feature type="domain" description="DUF4132" evidence="2">
    <location>
        <begin position="1203"/>
        <end position="1376"/>
    </location>
</feature>
<proteinExistence type="predicted"/>
<name>A0A1H0BNX6_9ACTN</name>
<dbReference type="Pfam" id="PF18991">
    <property type="entry name" value="DUF5724"/>
    <property type="match status" value="1"/>
</dbReference>
<evidence type="ECO:0000313" key="6">
    <source>
        <dbReference type="Proteomes" id="UP000199088"/>
    </source>
</evidence>